<dbReference type="Gene3D" id="3.30.450.20">
    <property type="entry name" value="PAS domain"/>
    <property type="match status" value="1"/>
</dbReference>
<keyword evidence="8" id="KW-0418">Kinase</keyword>
<keyword evidence="3 4" id="KW-0597">Phosphoprotein</keyword>
<dbReference type="InterPro" id="IPR035965">
    <property type="entry name" value="PAS-like_dom_sf"/>
</dbReference>
<dbReference type="SMART" id="SM00448">
    <property type="entry name" value="REC"/>
    <property type="match status" value="1"/>
</dbReference>
<gene>
    <name evidence="8" type="ORF">SAMN04488040_1669</name>
</gene>
<name>A0A1I6RZM4_9RHOB</name>
<dbReference type="CDD" id="cd00082">
    <property type="entry name" value="HisKA"/>
    <property type="match status" value="1"/>
</dbReference>
<dbReference type="InterPro" id="IPR001789">
    <property type="entry name" value="Sig_transdc_resp-reg_receiver"/>
</dbReference>
<keyword evidence="5" id="KW-0812">Transmembrane</keyword>
<dbReference type="Pfam" id="PF00512">
    <property type="entry name" value="HisKA"/>
    <property type="match status" value="1"/>
</dbReference>
<dbReference type="Gene3D" id="3.40.50.2300">
    <property type="match status" value="1"/>
</dbReference>
<dbReference type="SMART" id="SM00388">
    <property type="entry name" value="HisKA"/>
    <property type="match status" value="1"/>
</dbReference>
<feature type="transmembrane region" description="Helical" evidence="5">
    <location>
        <begin position="143"/>
        <end position="166"/>
    </location>
</feature>
<keyword evidence="9" id="KW-1185">Reference proteome</keyword>
<dbReference type="SMART" id="SM00387">
    <property type="entry name" value="HATPase_c"/>
    <property type="match status" value="1"/>
</dbReference>
<dbReference type="InterPro" id="IPR005467">
    <property type="entry name" value="His_kinase_dom"/>
</dbReference>
<keyword evidence="8" id="KW-0808">Transferase</keyword>
<dbReference type="PROSITE" id="PS50109">
    <property type="entry name" value="HIS_KIN"/>
    <property type="match status" value="1"/>
</dbReference>
<feature type="domain" description="Response regulatory" evidence="7">
    <location>
        <begin position="621"/>
        <end position="737"/>
    </location>
</feature>
<dbReference type="Pfam" id="PF02518">
    <property type="entry name" value="HATPase_c"/>
    <property type="match status" value="1"/>
</dbReference>
<evidence type="ECO:0000313" key="9">
    <source>
        <dbReference type="Proteomes" id="UP000199239"/>
    </source>
</evidence>
<evidence type="ECO:0000259" key="6">
    <source>
        <dbReference type="PROSITE" id="PS50109"/>
    </source>
</evidence>
<dbReference type="SUPFAM" id="SSF55874">
    <property type="entry name" value="ATPase domain of HSP90 chaperone/DNA topoisomerase II/histidine kinase"/>
    <property type="match status" value="1"/>
</dbReference>
<keyword evidence="5" id="KW-0472">Membrane</keyword>
<dbReference type="RefSeq" id="WP_093915844.1">
    <property type="nucleotide sequence ID" value="NZ_FPAJ01000002.1"/>
</dbReference>
<evidence type="ECO:0000256" key="1">
    <source>
        <dbReference type="ARBA" id="ARBA00000085"/>
    </source>
</evidence>
<dbReference type="InterPro" id="IPR004358">
    <property type="entry name" value="Sig_transdc_His_kin-like_C"/>
</dbReference>
<feature type="modified residue" description="4-aspartylphosphate" evidence="4">
    <location>
        <position position="671"/>
    </location>
</feature>
<dbReference type="Gene3D" id="1.10.287.130">
    <property type="match status" value="1"/>
</dbReference>
<dbReference type="GO" id="GO:0000155">
    <property type="term" value="F:phosphorelay sensor kinase activity"/>
    <property type="evidence" value="ECO:0007669"/>
    <property type="project" value="InterPro"/>
</dbReference>
<dbReference type="STRING" id="394264.SAMN04488040_1669"/>
<dbReference type="Gene3D" id="3.30.565.10">
    <property type="entry name" value="Histidine kinase-like ATPase, C-terminal domain"/>
    <property type="match status" value="1"/>
</dbReference>
<dbReference type="PROSITE" id="PS50110">
    <property type="entry name" value="RESPONSE_REGULATORY"/>
    <property type="match status" value="1"/>
</dbReference>
<evidence type="ECO:0000256" key="4">
    <source>
        <dbReference type="PROSITE-ProRule" id="PRU00169"/>
    </source>
</evidence>
<feature type="domain" description="Histidine kinase" evidence="6">
    <location>
        <begin position="377"/>
        <end position="599"/>
    </location>
</feature>
<dbReference type="InterPro" id="IPR036097">
    <property type="entry name" value="HisK_dim/P_sf"/>
</dbReference>
<accession>A0A1I6RZM4</accession>
<dbReference type="InterPro" id="IPR036890">
    <property type="entry name" value="HATPase_C_sf"/>
</dbReference>
<proteinExistence type="predicted"/>
<dbReference type="SUPFAM" id="SSF55785">
    <property type="entry name" value="PYP-like sensor domain (PAS domain)"/>
    <property type="match status" value="1"/>
</dbReference>
<dbReference type="InterPro" id="IPR003594">
    <property type="entry name" value="HATPase_dom"/>
</dbReference>
<evidence type="ECO:0000256" key="2">
    <source>
        <dbReference type="ARBA" id="ARBA00012438"/>
    </source>
</evidence>
<evidence type="ECO:0000313" key="8">
    <source>
        <dbReference type="EMBL" id="SFS70141.1"/>
    </source>
</evidence>
<dbReference type="Pfam" id="PF00072">
    <property type="entry name" value="Response_reg"/>
    <property type="match status" value="1"/>
</dbReference>
<organism evidence="8 9">
    <name type="scientific">Sulfitobacter marinus</name>
    <dbReference type="NCBI Taxonomy" id="394264"/>
    <lineage>
        <taxon>Bacteria</taxon>
        <taxon>Pseudomonadati</taxon>
        <taxon>Pseudomonadota</taxon>
        <taxon>Alphaproteobacteria</taxon>
        <taxon>Rhodobacterales</taxon>
        <taxon>Roseobacteraceae</taxon>
        <taxon>Sulfitobacter</taxon>
    </lineage>
</organism>
<evidence type="ECO:0000256" key="3">
    <source>
        <dbReference type="ARBA" id="ARBA00022553"/>
    </source>
</evidence>
<evidence type="ECO:0000259" key="7">
    <source>
        <dbReference type="PROSITE" id="PS50110"/>
    </source>
</evidence>
<dbReference type="AlphaFoldDB" id="A0A1I6RZM4"/>
<dbReference type="InterPro" id="IPR011006">
    <property type="entry name" value="CheY-like_superfamily"/>
</dbReference>
<dbReference type="OrthoDB" id="9796100at2"/>
<evidence type="ECO:0000256" key="5">
    <source>
        <dbReference type="SAM" id="Phobius"/>
    </source>
</evidence>
<protein>
    <recommendedName>
        <fullName evidence="2">histidine kinase</fullName>
        <ecNumber evidence="2">2.7.13.3</ecNumber>
    </recommendedName>
</protein>
<dbReference type="PANTHER" id="PTHR43065">
    <property type="entry name" value="SENSOR HISTIDINE KINASE"/>
    <property type="match status" value="1"/>
</dbReference>
<sequence length="746" mass="81676">MKLRSFSTGIRREIWRAISGPMLGLLLVACLLPSLIYFSIAEARLKERVDNLANATLATMQDHVWQYDLEDAQQLLDSYVKFGAVTGARVSDGKYIDLSAGTLGGNLVGYVLELPLYGAGQSSDVNIGTLRLEVSESEILEFILVRIIATILTSAVFVFFTAFLTLRLLDKTLLQPLLTISNTLKDHSGDWGALNIDLNDGSSPRRRDELTGLVDAIHGMRDQILSSQAVLEASMAKLTHVALFARLGYATLDATQDRFIDCDPTFASAFKMTVQEVLDVDVRGKFLGTFLRDENPEKLNAIRALLHKGKMSEGVLKFTLQDDEIRYFRHIIRPFIDKVTGNSVLEIIILDVTEQKIIEEQLLQAQKMDAIGMLTGGVAHDFNNLLAIISGNIELALLSLEGPEEREFLEVALSAVGSGATLTQQLLSFARKQPLSPTRFDAAELMRDSSALFGTSVGEAIDLEIVSDDDLWGTFADPEKLKTTLLNLVVNSRDAMPDGGLLTIEIANCRLDKDYAATHMDVIPGEYVCISVNDTGYGMSQETIQHAIEPFFTTKGVGKGTGLGLPMAFGFAKQSGGHLEVYSELGIGTSVKMYLPRSADDDVSDDETERTKQRPDFTGMVVFLIEDNSDLRTMFKIMLVAMGCVVHDAEDGPQALKIAETLTDVDLILSDVILPRGMDGNEVVKRLSPMFPEAAVIFMSGFSESSIIQNGRLDAKVTLLQKPFGADDLVSAIVSARAAKRKPPEE</sequence>
<reference evidence="9" key="1">
    <citation type="submission" date="2016-10" db="EMBL/GenBank/DDBJ databases">
        <authorList>
            <person name="Varghese N."/>
            <person name="Submissions S."/>
        </authorList>
    </citation>
    <scope>NUCLEOTIDE SEQUENCE [LARGE SCALE GENOMIC DNA]</scope>
    <source>
        <strain evidence="9">DSM 23422</strain>
    </source>
</reference>
<dbReference type="PRINTS" id="PR00344">
    <property type="entry name" value="BCTRLSENSOR"/>
</dbReference>
<dbReference type="EMBL" id="FPAJ01000002">
    <property type="protein sequence ID" value="SFS70141.1"/>
    <property type="molecule type" value="Genomic_DNA"/>
</dbReference>
<comment type="catalytic activity">
    <reaction evidence="1">
        <text>ATP + protein L-histidine = ADP + protein N-phospho-L-histidine.</text>
        <dbReference type="EC" id="2.7.13.3"/>
    </reaction>
</comment>
<dbReference type="PROSITE" id="PS51257">
    <property type="entry name" value="PROKAR_LIPOPROTEIN"/>
    <property type="match status" value="1"/>
</dbReference>
<dbReference type="InterPro" id="IPR003661">
    <property type="entry name" value="HisK_dim/P_dom"/>
</dbReference>
<dbReference type="Proteomes" id="UP000199239">
    <property type="component" value="Unassembled WGS sequence"/>
</dbReference>
<dbReference type="SUPFAM" id="SSF47384">
    <property type="entry name" value="Homodimeric domain of signal transducing histidine kinase"/>
    <property type="match status" value="1"/>
</dbReference>
<keyword evidence="5" id="KW-1133">Transmembrane helix</keyword>
<feature type="transmembrane region" description="Helical" evidence="5">
    <location>
        <begin position="21"/>
        <end position="40"/>
    </location>
</feature>
<dbReference type="EC" id="2.7.13.3" evidence="2"/>
<dbReference type="SUPFAM" id="SSF52172">
    <property type="entry name" value="CheY-like"/>
    <property type="match status" value="1"/>
</dbReference>
<dbReference type="PANTHER" id="PTHR43065:SF49">
    <property type="entry name" value="HISTIDINE KINASE"/>
    <property type="match status" value="1"/>
</dbReference>